<reference evidence="5 6" key="1">
    <citation type="submission" date="2021-05" db="EMBL/GenBank/DDBJ databases">
        <title>The draft genome of Geobacter chapellei DSM 13688.</title>
        <authorList>
            <person name="Xu Z."/>
            <person name="Masuda Y."/>
            <person name="Itoh H."/>
            <person name="Senoo K."/>
        </authorList>
    </citation>
    <scope>NUCLEOTIDE SEQUENCE [LARGE SCALE GENOMIC DNA]</scope>
    <source>
        <strain evidence="5 6">DSM 13688</strain>
    </source>
</reference>
<dbReference type="NCBIfam" id="TIGR01256">
    <property type="entry name" value="modA"/>
    <property type="match status" value="1"/>
</dbReference>
<sequence length="246" mass="26758">MVKMRILLALLIIMAFTVPASAGTVNLSVAASLKEVINELSDSFAKTHPNLKFIKNYGASGALAKQIESGAPADIFISANPEWMDYLKERKLIDTSSIAIFAYNTLVFAGSPGKASSMQELSRLERIALGSPKSVPAGEYAMEALKKAGLEKLLEKKLVMARDVRECLMYAERGEVDGAFVYKTDALQAKQAKILFVVPQGLYSRVTYPDALTAAGRKNKDAAAFLTYLHSNEAKSVLGKYGFSIY</sequence>
<evidence type="ECO:0000256" key="1">
    <source>
        <dbReference type="ARBA" id="ARBA00009175"/>
    </source>
</evidence>
<dbReference type="Pfam" id="PF13531">
    <property type="entry name" value="SBP_bac_11"/>
    <property type="match status" value="1"/>
</dbReference>
<keyword evidence="3 4" id="KW-0732">Signal</keyword>
<organism evidence="5 6">
    <name type="scientific">Pelotalea chapellei</name>
    <dbReference type="NCBI Taxonomy" id="44671"/>
    <lineage>
        <taxon>Bacteria</taxon>
        <taxon>Pseudomonadati</taxon>
        <taxon>Thermodesulfobacteriota</taxon>
        <taxon>Desulfuromonadia</taxon>
        <taxon>Geobacterales</taxon>
        <taxon>Geobacteraceae</taxon>
        <taxon>Pelotalea</taxon>
    </lineage>
</organism>
<dbReference type="InterPro" id="IPR005950">
    <property type="entry name" value="ModA"/>
</dbReference>
<name>A0ABS5U8B1_9BACT</name>
<evidence type="ECO:0000256" key="2">
    <source>
        <dbReference type="ARBA" id="ARBA00022723"/>
    </source>
</evidence>
<feature type="signal peptide" evidence="4">
    <location>
        <begin position="1"/>
        <end position="22"/>
    </location>
</feature>
<dbReference type="PANTHER" id="PTHR30632:SF0">
    <property type="entry name" value="SULFATE-BINDING PROTEIN"/>
    <property type="match status" value="1"/>
</dbReference>
<comment type="similarity">
    <text evidence="1">Belongs to the bacterial solute-binding protein ModA family.</text>
</comment>
<dbReference type="PIRSF" id="PIRSF004846">
    <property type="entry name" value="ModA"/>
    <property type="match status" value="1"/>
</dbReference>
<evidence type="ECO:0000256" key="3">
    <source>
        <dbReference type="ARBA" id="ARBA00022729"/>
    </source>
</evidence>
<evidence type="ECO:0000256" key="4">
    <source>
        <dbReference type="SAM" id="SignalP"/>
    </source>
</evidence>
<dbReference type="Gene3D" id="3.40.190.10">
    <property type="entry name" value="Periplasmic binding protein-like II"/>
    <property type="match status" value="2"/>
</dbReference>
<evidence type="ECO:0000313" key="6">
    <source>
        <dbReference type="Proteomes" id="UP000784128"/>
    </source>
</evidence>
<accession>A0ABS5U8B1</accession>
<dbReference type="PANTHER" id="PTHR30632">
    <property type="entry name" value="MOLYBDATE-BINDING PERIPLASMIC PROTEIN"/>
    <property type="match status" value="1"/>
</dbReference>
<comment type="caution">
    <text evidence="5">The sequence shown here is derived from an EMBL/GenBank/DDBJ whole genome shotgun (WGS) entry which is preliminary data.</text>
</comment>
<dbReference type="CDD" id="cd00993">
    <property type="entry name" value="PBP2_ModA_like"/>
    <property type="match status" value="1"/>
</dbReference>
<dbReference type="SUPFAM" id="SSF53850">
    <property type="entry name" value="Periplasmic binding protein-like II"/>
    <property type="match status" value="1"/>
</dbReference>
<keyword evidence="2" id="KW-0479">Metal-binding</keyword>
<protein>
    <submittedName>
        <fullName evidence="5">Molybdate ABC transporter substrate-binding protein</fullName>
    </submittedName>
</protein>
<dbReference type="EMBL" id="JAHDYS010000007">
    <property type="protein sequence ID" value="MBT1071901.1"/>
    <property type="molecule type" value="Genomic_DNA"/>
</dbReference>
<gene>
    <name evidence="5" type="primary">modA</name>
    <name evidence="5" type="ORF">KJB30_08910</name>
</gene>
<dbReference type="Proteomes" id="UP000784128">
    <property type="component" value="Unassembled WGS sequence"/>
</dbReference>
<keyword evidence="6" id="KW-1185">Reference proteome</keyword>
<feature type="chain" id="PRO_5045443883" evidence="4">
    <location>
        <begin position="23"/>
        <end position="246"/>
    </location>
</feature>
<dbReference type="InterPro" id="IPR050682">
    <property type="entry name" value="ModA/WtpA"/>
</dbReference>
<evidence type="ECO:0000313" key="5">
    <source>
        <dbReference type="EMBL" id="MBT1071901.1"/>
    </source>
</evidence>
<proteinExistence type="inferred from homology"/>